<dbReference type="GO" id="GO:0005524">
    <property type="term" value="F:ATP binding"/>
    <property type="evidence" value="ECO:0007669"/>
    <property type="project" value="InterPro"/>
</dbReference>
<organism evidence="2 3">
    <name type="scientific">Chryseobacterium hagamense</name>
    <dbReference type="NCBI Taxonomy" id="395935"/>
    <lineage>
        <taxon>Bacteria</taxon>
        <taxon>Pseudomonadati</taxon>
        <taxon>Bacteroidota</taxon>
        <taxon>Flavobacteriia</taxon>
        <taxon>Flavobacteriales</taxon>
        <taxon>Weeksellaceae</taxon>
        <taxon>Chryseobacterium group</taxon>
        <taxon>Chryseobacterium</taxon>
    </lineage>
</organism>
<dbReference type="SMART" id="SM00382">
    <property type="entry name" value="AAA"/>
    <property type="match status" value="1"/>
</dbReference>
<name>A0A511YS65_9FLAO</name>
<feature type="domain" description="AAA+ ATPase" evidence="1">
    <location>
        <begin position="381"/>
        <end position="654"/>
    </location>
</feature>
<dbReference type="PANTHER" id="PTHR37291">
    <property type="entry name" value="5-METHYLCYTOSINE-SPECIFIC RESTRICTION ENZYME B"/>
    <property type="match status" value="1"/>
</dbReference>
<dbReference type="PANTHER" id="PTHR37291:SF1">
    <property type="entry name" value="TYPE IV METHYL-DIRECTED RESTRICTION ENZYME ECOKMCRB SUBUNIT"/>
    <property type="match status" value="1"/>
</dbReference>
<dbReference type="Gene3D" id="3.40.50.300">
    <property type="entry name" value="P-loop containing nucleotide triphosphate hydrolases"/>
    <property type="match status" value="2"/>
</dbReference>
<dbReference type="AlphaFoldDB" id="A0A511YS65"/>
<dbReference type="EMBL" id="BJYJ01000042">
    <property type="protein sequence ID" value="GEN78032.1"/>
    <property type="molecule type" value="Genomic_DNA"/>
</dbReference>
<evidence type="ECO:0000313" key="3">
    <source>
        <dbReference type="Proteomes" id="UP000321863"/>
    </source>
</evidence>
<dbReference type="InterPro" id="IPR003593">
    <property type="entry name" value="AAA+_ATPase"/>
</dbReference>
<dbReference type="InterPro" id="IPR052934">
    <property type="entry name" value="Methyl-DNA_Rec/Restrict_Enz"/>
</dbReference>
<keyword evidence="3" id="KW-1185">Reference proteome</keyword>
<dbReference type="Pfam" id="PF07728">
    <property type="entry name" value="AAA_5"/>
    <property type="match status" value="1"/>
</dbReference>
<reference evidence="2 3" key="1">
    <citation type="submission" date="2019-07" db="EMBL/GenBank/DDBJ databases">
        <title>Whole genome shotgun sequence of Chryseobacterium hagamense NBRC 105253.</title>
        <authorList>
            <person name="Hosoyama A."/>
            <person name="Uohara A."/>
            <person name="Ohji S."/>
            <person name="Ichikawa N."/>
        </authorList>
    </citation>
    <scope>NUCLEOTIDE SEQUENCE [LARGE SCALE GENOMIC DNA]</scope>
    <source>
        <strain evidence="2 3">NBRC 105253</strain>
    </source>
</reference>
<dbReference type="GO" id="GO:0016887">
    <property type="term" value="F:ATP hydrolysis activity"/>
    <property type="evidence" value="ECO:0007669"/>
    <property type="project" value="InterPro"/>
</dbReference>
<dbReference type="Pfam" id="PF00004">
    <property type="entry name" value="AAA"/>
    <property type="match status" value="1"/>
</dbReference>
<accession>A0A511YS65</accession>
<dbReference type="InterPro" id="IPR003959">
    <property type="entry name" value="ATPase_AAA_core"/>
</dbReference>
<comment type="caution">
    <text evidence="2">The sequence shown here is derived from an EMBL/GenBank/DDBJ whole genome shotgun (WGS) entry which is preliminary data.</text>
</comment>
<evidence type="ECO:0000313" key="2">
    <source>
        <dbReference type="EMBL" id="GEN78032.1"/>
    </source>
</evidence>
<evidence type="ECO:0000259" key="1">
    <source>
        <dbReference type="SMART" id="SM00382"/>
    </source>
</evidence>
<dbReference type="Proteomes" id="UP000321863">
    <property type="component" value="Unassembled WGS sequence"/>
</dbReference>
<dbReference type="RefSeq" id="WP_228458467.1">
    <property type="nucleotide sequence ID" value="NZ_BJYJ01000042.1"/>
</dbReference>
<dbReference type="InterPro" id="IPR027417">
    <property type="entry name" value="P-loop_NTPase"/>
</dbReference>
<dbReference type="InterPro" id="IPR011704">
    <property type="entry name" value="ATPase_dyneun-rel_AAA"/>
</dbReference>
<protein>
    <recommendedName>
        <fullName evidence="1">AAA+ ATPase domain-containing protein</fullName>
    </recommendedName>
</protein>
<dbReference type="SUPFAM" id="SSF52540">
    <property type="entry name" value="P-loop containing nucleoside triphosphate hydrolases"/>
    <property type="match status" value="2"/>
</dbReference>
<gene>
    <name evidence="2" type="ORF">CHA01nite_37720</name>
</gene>
<proteinExistence type="predicted"/>
<sequence length="753" mass="88143">MELKLKNRIITILNSETIQSILHLEEFYFQKAKDSLDYFLQLEVKDETKIFLLENRKNYNELKQLFEHDAELTVFGRAILTVISYCDSRADRKNEFNQYDDFRTLAMASVRMNFWVKQLITYKFERTFTNGSIKNAIEYLLVPEGNFTMLSENHRSQLSENLFMKRYDKDTFQNDFINFFRGFSIVVKNPKNYTHLLTRITYNISDFWKESIIGLISPDGTGWQENVIDNPEAINYTTVWNHRKPNIPGKTLKLLKSCIEDNGFFRIFYSYDYTVHYVAEVIDFVIDQSELDKADWHNYYKNISWDGDNFSNYNDGSKNASIVYLVNRFYRVEPINESNFTYYANKRYPSVGSQAPVISYKTNLEIQKQNIMKNQIDLLRYKKQIILQGPPGTGKTRLAKKIAKQLIDSNTFNTKTISVKTLTKSYIQSNLKVGQKIQGKNDTEFEIVDLGKNVVLLKSEMSKPWKPSYNKIIDSFNNKLWKIKGRTGGFKSYEDALAKYFYENHINSISEEKQSLGDVKDFQKIIQFHPSYTYEDFVRGIVAKPNEEGEGIIYEEENKTLAKFAEDASNDSYNNYVLVIDEINRSNLSSVLGELIYALEYRGEEVESIYSVDSSQKLILPPNLYIIGTMNTADRSVGHIDYAIRRRFAFVDVLPEKLQDDSEIYFNANDFNKVSLLFNEINISKEFEIEAVQIGHSYFIVKKEDAKDETRRDELFKIKMDYEVKPILLEYVRDGILIGEYEQQPIKNYIKSL</sequence>